<dbReference type="STRING" id="157652.A0A371G7T5"/>
<gene>
    <name evidence="1" type="ORF">CR513_32049</name>
</gene>
<dbReference type="Proteomes" id="UP000257109">
    <property type="component" value="Unassembled WGS sequence"/>
</dbReference>
<dbReference type="EMBL" id="QJKJ01006468">
    <property type="protein sequence ID" value="RDX86610.1"/>
    <property type="molecule type" value="Genomic_DNA"/>
</dbReference>
<name>A0A371G7T5_MUCPR</name>
<accession>A0A371G7T5</accession>
<dbReference type="AlphaFoldDB" id="A0A371G7T5"/>
<comment type="caution">
    <text evidence="1">The sequence shown here is derived from an EMBL/GenBank/DDBJ whole genome shotgun (WGS) entry which is preliminary data.</text>
</comment>
<sequence>MFFFLGIGVCTASIALFSELDIIIELINMGTSHTPPLYIPISLSWKFNQQMWGLPLFGELMITITAFYNHKVPHAHAQHPLIKSYWRKKTKEDLCSWGSFVTLFYVLYGVHSTFQAKEEIKMGANKLNSSSSNLQTDKVEEDRVL</sequence>
<protein>
    <submittedName>
        <fullName evidence="1">Uncharacterized protein</fullName>
    </submittedName>
</protein>
<evidence type="ECO:0000313" key="2">
    <source>
        <dbReference type="Proteomes" id="UP000257109"/>
    </source>
</evidence>
<reference evidence="1" key="1">
    <citation type="submission" date="2018-05" db="EMBL/GenBank/DDBJ databases">
        <title>Draft genome of Mucuna pruriens seed.</title>
        <authorList>
            <person name="Nnadi N.E."/>
            <person name="Vos R."/>
            <person name="Hasami M.H."/>
            <person name="Devisetty U.K."/>
            <person name="Aguiy J.C."/>
        </authorList>
    </citation>
    <scope>NUCLEOTIDE SEQUENCE [LARGE SCALE GENOMIC DNA]</scope>
    <source>
        <strain evidence="1">JCA_2017</strain>
    </source>
</reference>
<feature type="non-terminal residue" evidence="1">
    <location>
        <position position="1"/>
    </location>
</feature>
<evidence type="ECO:0000313" key="1">
    <source>
        <dbReference type="EMBL" id="RDX86610.1"/>
    </source>
</evidence>
<organism evidence="1 2">
    <name type="scientific">Mucuna pruriens</name>
    <name type="common">Velvet bean</name>
    <name type="synonym">Dolichos pruriens</name>
    <dbReference type="NCBI Taxonomy" id="157652"/>
    <lineage>
        <taxon>Eukaryota</taxon>
        <taxon>Viridiplantae</taxon>
        <taxon>Streptophyta</taxon>
        <taxon>Embryophyta</taxon>
        <taxon>Tracheophyta</taxon>
        <taxon>Spermatophyta</taxon>
        <taxon>Magnoliopsida</taxon>
        <taxon>eudicotyledons</taxon>
        <taxon>Gunneridae</taxon>
        <taxon>Pentapetalae</taxon>
        <taxon>rosids</taxon>
        <taxon>fabids</taxon>
        <taxon>Fabales</taxon>
        <taxon>Fabaceae</taxon>
        <taxon>Papilionoideae</taxon>
        <taxon>50 kb inversion clade</taxon>
        <taxon>NPAAA clade</taxon>
        <taxon>indigoferoid/millettioid clade</taxon>
        <taxon>Phaseoleae</taxon>
        <taxon>Mucuna</taxon>
    </lineage>
</organism>
<proteinExistence type="predicted"/>
<keyword evidence="2" id="KW-1185">Reference proteome</keyword>